<dbReference type="GO" id="GO:0010181">
    <property type="term" value="F:FMN binding"/>
    <property type="evidence" value="ECO:0007669"/>
    <property type="project" value="InterPro"/>
</dbReference>
<dbReference type="GO" id="GO:0016020">
    <property type="term" value="C:membrane"/>
    <property type="evidence" value="ECO:0007669"/>
    <property type="project" value="InterPro"/>
</dbReference>
<name>A0A0T6LPK8_WENVI</name>
<evidence type="ECO:0000259" key="2">
    <source>
        <dbReference type="SMART" id="SM00900"/>
    </source>
</evidence>
<keyword evidence="4" id="KW-1185">Reference proteome</keyword>
<dbReference type="STRING" id="76728.AQ490_05130"/>
<dbReference type="RefSeq" id="WP_051087480.1">
    <property type="nucleotide sequence ID" value="NZ_LLZU01000035.1"/>
</dbReference>
<comment type="caution">
    <text evidence="3">The sequence shown here is derived from an EMBL/GenBank/DDBJ whole genome shotgun (WGS) entry which is preliminary data.</text>
</comment>
<dbReference type="SMART" id="SM00900">
    <property type="entry name" value="FMN_bind"/>
    <property type="match status" value="1"/>
</dbReference>
<feature type="domain" description="FMN-binding" evidence="2">
    <location>
        <begin position="64"/>
        <end position="141"/>
    </location>
</feature>
<proteinExistence type="predicted"/>
<dbReference type="EMBL" id="LLZU01000035">
    <property type="protein sequence ID" value="KRV47924.1"/>
    <property type="molecule type" value="Genomic_DNA"/>
</dbReference>
<dbReference type="Gene3D" id="3.90.1010.20">
    <property type="match status" value="1"/>
</dbReference>
<dbReference type="Pfam" id="PF04205">
    <property type="entry name" value="FMN_bind"/>
    <property type="match status" value="1"/>
</dbReference>
<feature type="region of interest" description="Disordered" evidence="1">
    <location>
        <begin position="31"/>
        <end position="55"/>
    </location>
</feature>
<gene>
    <name evidence="3" type="ORF">AQ490_05130</name>
</gene>
<dbReference type="AlphaFoldDB" id="A0A0T6LPK8"/>
<dbReference type="eggNOG" id="COG3976">
    <property type="taxonomic scope" value="Bacteria"/>
</dbReference>
<reference evidence="3 4" key="1">
    <citation type="submission" date="2015-10" db="EMBL/GenBank/DDBJ databases">
        <title>Draft genome sequence of pyrrolomycin-producing Streptomyces vitaminophilus.</title>
        <authorList>
            <person name="Graham D.E."/>
            <person name="Mahan K.M."/>
            <person name="Klingeman D.M."/>
            <person name="Hettich R.L."/>
            <person name="Parry R.J."/>
        </authorList>
    </citation>
    <scope>NUCLEOTIDE SEQUENCE [LARGE SCALE GENOMIC DNA]</scope>
    <source>
        <strain evidence="3 4">ATCC 31673</strain>
    </source>
</reference>
<evidence type="ECO:0000313" key="4">
    <source>
        <dbReference type="Proteomes" id="UP000050867"/>
    </source>
</evidence>
<sequence>MRRTTVFVVATVVGIVLLLALKPHHLAQVTAPAPDREPTGGGTAPGQAWGARSGTYTGDTVDTRYGPVQVAATLTHGRLTAVRVLQAPSDNDRDREIAAYALPRLTDEALAAQSAHIDAVSGASYTSEGYAQSLQSALDQVRG</sequence>
<organism evidence="3 4">
    <name type="scientific">Wenjunlia vitaminophila</name>
    <name type="common">Streptomyces vitaminophilus</name>
    <dbReference type="NCBI Taxonomy" id="76728"/>
    <lineage>
        <taxon>Bacteria</taxon>
        <taxon>Bacillati</taxon>
        <taxon>Actinomycetota</taxon>
        <taxon>Actinomycetes</taxon>
        <taxon>Kitasatosporales</taxon>
        <taxon>Streptomycetaceae</taxon>
        <taxon>Wenjunlia</taxon>
    </lineage>
</organism>
<evidence type="ECO:0000313" key="3">
    <source>
        <dbReference type="EMBL" id="KRV47924.1"/>
    </source>
</evidence>
<protein>
    <submittedName>
        <fullName evidence="3">FMN-binding protein</fullName>
    </submittedName>
</protein>
<evidence type="ECO:0000256" key="1">
    <source>
        <dbReference type="SAM" id="MobiDB-lite"/>
    </source>
</evidence>
<dbReference type="OrthoDB" id="8099475at2"/>
<dbReference type="Proteomes" id="UP000050867">
    <property type="component" value="Unassembled WGS sequence"/>
</dbReference>
<accession>A0A0T6LPK8</accession>
<dbReference type="InterPro" id="IPR007329">
    <property type="entry name" value="FMN-bd"/>
</dbReference>